<sequence>MAYSPDGLTEVFEPESPPAPPAPAPVSTLVDALGVDAAPKDAARLPPPAAPAPPPPVGPPSPEPPPAPPPAPPAVPVGTSGLTAA</sequence>
<organism evidence="2 3">
    <name type="scientific">Rhodoplanes roseus</name>
    <dbReference type="NCBI Taxonomy" id="29409"/>
    <lineage>
        <taxon>Bacteria</taxon>
        <taxon>Pseudomonadati</taxon>
        <taxon>Pseudomonadota</taxon>
        <taxon>Alphaproteobacteria</taxon>
        <taxon>Hyphomicrobiales</taxon>
        <taxon>Nitrobacteraceae</taxon>
        <taxon>Rhodoplanes</taxon>
    </lineage>
</organism>
<feature type="compositionally biased region" description="Pro residues" evidence="1">
    <location>
        <begin position="45"/>
        <end position="75"/>
    </location>
</feature>
<dbReference type="AlphaFoldDB" id="A0A327L071"/>
<feature type="region of interest" description="Disordered" evidence="1">
    <location>
        <begin position="1"/>
        <end position="85"/>
    </location>
</feature>
<comment type="caution">
    <text evidence="2">The sequence shown here is derived from an EMBL/GenBank/DDBJ whole genome shotgun (WGS) entry which is preliminary data.</text>
</comment>
<keyword evidence="3" id="KW-1185">Reference proteome</keyword>
<evidence type="ECO:0000313" key="2">
    <source>
        <dbReference type="EMBL" id="RAI43664.1"/>
    </source>
</evidence>
<dbReference type="Proteomes" id="UP000249130">
    <property type="component" value="Unassembled WGS sequence"/>
</dbReference>
<dbReference type="EMBL" id="NPEX01000077">
    <property type="protein sequence ID" value="RAI43664.1"/>
    <property type="molecule type" value="Genomic_DNA"/>
</dbReference>
<evidence type="ECO:0000313" key="3">
    <source>
        <dbReference type="Proteomes" id="UP000249130"/>
    </source>
</evidence>
<evidence type="ECO:0000256" key="1">
    <source>
        <dbReference type="SAM" id="MobiDB-lite"/>
    </source>
</evidence>
<name>A0A327L071_9BRAD</name>
<proteinExistence type="predicted"/>
<protein>
    <submittedName>
        <fullName evidence="2">Uncharacterized protein</fullName>
    </submittedName>
</protein>
<accession>A0A327L071</accession>
<feature type="compositionally biased region" description="Pro residues" evidence="1">
    <location>
        <begin position="15"/>
        <end position="24"/>
    </location>
</feature>
<reference evidence="2 3" key="1">
    <citation type="submission" date="2017-07" db="EMBL/GenBank/DDBJ databases">
        <title>Draft Genome Sequences of Select Purple Nonsulfur Bacteria.</title>
        <authorList>
            <person name="Lasarre B."/>
            <person name="Mckinlay J.B."/>
        </authorList>
    </citation>
    <scope>NUCLEOTIDE SEQUENCE [LARGE SCALE GENOMIC DNA]</scope>
    <source>
        <strain evidence="2 3">DSM 5909</strain>
    </source>
</reference>
<gene>
    <name evidence="2" type="ORF">CH341_13160</name>
</gene>